<evidence type="ECO:0000256" key="6">
    <source>
        <dbReference type="SAM" id="Phobius"/>
    </source>
</evidence>
<evidence type="ECO:0000256" key="2">
    <source>
        <dbReference type="ARBA" id="ARBA00009773"/>
    </source>
</evidence>
<reference evidence="7 8" key="1">
    <citation type="submission" date="2019-06" db="EMBL/GenBank/DDBJ databases">
        <title>Pantoea dispersa Assembly.</title>
        <authorList>
            <person name="Wang J."/>
        </authorList>
    </citation>
    <scope>NUCLEOTIDE SEQUENCE [LARGE SCALE GENOMIC DNA]</scope>
    <source>
        <strain evidence="8">bio</strain>
    </source>
</reference>
<comment type="similarity">
    <text evidence="2">Belongs to the autoinducer-2 exporter (AI-2E) (TC 2.A.86) family.</text>
</comment>
<dbReference type="RefSeq" id="WP_141497231.1">
    <property type="nucleotide sequence ID" value="NZ_VICF01000181.1"/>
</dbReference>
<evidence type="ECO:0000313" key="7">
    <source>
        <dbReference type="EMBL" id="TQC57295.1"/>
    </source>
</evidence>
<accession>A0ABY2ZRS6</accession>
<comment type="subcellular location">
    <subcellularLocation>
        <location evidence="1">Membrane</location>
        <topology evidence="1">Multi-pass membrane protein</topology>
    </subcellularLocation>
</comment>
<evidence type="ECO:0000256" key="5">
    <source>
        <dbReference type="ARBA" id="ARBA00023136"/>
    </source>
</evidence>
<dbReference type="Proteomes" id="UP000319715">
    <property type="component" value="Unassembled WGS sequence"/>
</dbReference>
<sequence length="128" mass="13250">GVIYAGGLTLVGLKLGLLIGIVAGLISFIPYLGATTGILLAVLAALVQAKGFDLQLLILVGVVFTVGQLLESYVLTPRIVGDKIGLHPVAVIFAVMAGGQLFGFLGMLLALPVAAVANVLLHYLHEQY</sequence>
<keyword evidence="5 6" id="KW-0472">Membrane</keyword>
<evidence type="ECO:0000256" key="3">
    <source>
        <dbReference type="ARBA" id="ARBA00022692"/>
    </source>
</evidence>
<proteinExistence type="inferred from homology"/>
<dbReference type="Pfam" id="PF01594">
    <property type="entry name" value="AI-2E_transport"/>
    <property type="match status" value="1"/>
</dbReference>
<feature type="transmembrane region" description="Helical" evidence="6">
    <location>
        <begin position="54"/>
        <end position="70"/>
    </location>
</feature>
<dbReference type="EMBL" id="VICF01000181">
    <property type="protein sequence ID" value="TQC57295.1"/>
    <property type="molecule type" value="Genomic_DNA"/>
</dbReference>
<evidence type="ECO:0000256" key="4">
    <source>
        <dbReference type="ARBA" id="ARBA00022989"/>
    </source>
</evidence>
<keyword evidence="8" id="KW-1185">Reference proteome</keyword>
<evidence type="ECO:0000313" key="8">
    <source>
        <dbReference type="Proteomes" id="UP000319715"/>
    </source>
</evidence>
<name>A0ABY2ZRS6_9GAMM</name>
<feature type="transmembrane region" description="Helical" evidence="6">
    <location>
        <begin position="90"/>
        <end position="121"/>
    </location>
</feature>
<dbReference type="PANTHER" id="PTHR21716">
    <property type="entry name" value="TRANSMEMBRANE PROTEIN"/>
    <property type="match status" value="1"/>
</dbReference>
<keyword evidence="4 6" id="KW-1133">Transmembrane helix</keyword>
<gene>
    <name evidence="7" type="ORF">FK492_24310</name>
</gene>
<protein>
    <submittedName>
        <fullName evidence="7">AI-2E family transporter</fullName>
    </submittedName>
</protein>
<keyword evidence="3 6" id="KW-0812">Transmembrane</keyword>
<evidence type="ECO:0000256" key="1">
    <source>
        <dbReference type="ARBA" id="ARBA00004141"/>
    </source>
</evidence>
<feature type="non-terminal residue" evidence="7">
    <location>
        <position position="1"/>
    </location>
</feature>
<feature type="non-terminal residue" evidence="7">
    <location>
        <position position="128"/>
    </location>
</feature>
<organism evidence="7 8">
    <name type="scientific">Pantoea dispersa</name>
    <dbReference type="NCBI Taxonomy" id="59814"/>
    <lineage>
        <taxon>Bacteria</taxon>
        <taxon>Pseudomonadati</taxon>
        <taxon>Pseudomonadota</taxon>
        <taxon>Gammaproteobacteria</taxon>
        <taxon>Enterobacterales</taxon>
        <taxon>Erwiniaceae</taxon>
        <taxon>Pantoea</taxon>
    </lineage>
</organism>
<dbReference type="InterPro" id="IPR002549">
    <property type="entry name" value="AI-2E-like"/>
</dbReference>
<comment type="caution">
    <text evidence="7">The sequence shown here is derived from an EMBL/GenBank/DDBJ whole genome shotgun (WGS) entry which is preliminary data.</text>
</comment>
<feature type="transmembrane region" description="Helical" evidence="6">
    <location>
        <begin position="17"/>
        <end position="47"/>
    </location>
</feature>
<dbReference type="PANTHER" id="PTHR21716:SF64">
    <property type="entry name" value="AI-2 TRANSPORT PROTEIN TQSA"/>
    <property type="match status" value="1"/>
</dbReference>